<dbReference type="EMBL" id="LSBH01000059">
    <property type="protein sequence ID" value="OAQ58175.1"/>
    <property type="molecule type" value="Genomic_DNA"/>
</dbReference>
<reference evidence="2 3" key="1">
    <citation type="submission" date="2016-01" db="EMBL/GenBank/DDBJ databases">
        <title>Biosynthesis of antibiotic leucinostatins and their inhibition on Phytophthora in bio-control Purpureocillium lilacinum.</title>
        <authorList>
            <person name="Wang G."/>
            <person name="Liu Z."/>
            <person name="Lin R."/>
            <person name="Li E."/>
            <person name="Mao Z."/>
            <person name="Ling J."/>
            <person name="Yin W."/>
            <person name="Xie B."/>
        </authorList>
    </citation>
    <scope>NUCLEOTIDE SEQUENCE [LARGE SCALE GENOMIC DNA]</scope>
    <source>
        <strain evidence="2">PLBJ-1</strain>
    </source>
</reference>
<feature type="region of interest" description="Disordered" evidence="1">
    <location>
        <begin position="149"/>
        <end position="175"/>
    </location>
</feature>
<dbReference type="AlphaFoldDB" id="A0A179EYA0"/>
<organism evidence="2 3">
    <name type="scientific">Purpureocillium lilacinum</name>
    <name type="common">Paecilomyces lilacinus</name>
    <dbReference type="NCBI Taxonomy" id="33203"/>
    <lineage>
        <taxon>Eukaryota</taxon>
        <taxon>Fungi</taxon>
        <taxon>Dikarya</taxon>
        <taxon>Ascomycota</taxon>
        <taxon>Pezizomycotina</taxon>
        <taxon>Sordariomycetes</taxon>
        <taxon>Hypocreomycetidae</taxon>
        <taxon>Hypocreales</taxon>
        <taxon>Ophiocordycipitaceae</taxon>
        <taxon>Purpureocillium</taxon>
    </lineage>
</organism>
<comment type="caution">
    <text evidence="2">The sequence shown here is derived from an EMBL/GenBank/DDBJ whole genome shotgun (WGS) entry which is preliminary data.</text>
</comment>
<evidence type="ECO:0000313" key="3">
    <source>
        <dbReference type="Proteomes" id="UP000078240"/>
    </source>
</evidence>
<dbReference type="Proteomes" id="UP000078240">
    <property type="component" value="Unassembled WGS sequence"/>
</dbReference>
<proteinExistence type="predicted"/>
<protein>
    <submittedName>
        <fullName evidence="2">Uncharacterized protein</fullName>
    </submittedName>
</protein>
<evidence type="ECO:0000313" key="2">
    <source>
        <dbReference type="EMBL" id="OAQ58175.1"/>
    </source>
</evidence>
<name>A0A179EYA0_PURLI</name>
<gene>
    <name evidence="2" type="ORF">VFPBJ_11700</name>
</gene>
<evidence type="ECO:0000256" key="1">
    <source>
        <dbReference type="SAM" id="MobiDB-lite"/>
    </source>
</evidence>
<sequence>MLPTLQSVGGGGRGGAHRRKRPWARRLTLWWCSHGVCVRRPRAALHLAVYRWVHRRLEGLQLLPDLLQLFLGVDYLLFQFVDQSTLNSNDLSLSSSAVSLLTTNVDPGSEPVDEDRLTRLFVALTASRAASSPPKLPFSLGIARRNDRLGVANPTRPAGPADSTSPSVEPVIVQD</sequence>
<accession>A0A179EYA0</accession>